<proteinExistence type="predicted"/>
<sequence length="123" mass="14220">VHLGDLAVSRDEYEALEQPEWPLEHYSRNGLNSLLRPESLLKCRFKVAFGFFPFQCTNFSIPVKSSVLPIINLETNYTPSRPLTHWPILALNRCTTKEFRPLRKFYFPPTFLSSFNQSTPSLG</sequence>
<dbReference type="EMBL" id="BGPR01000337">
    <property type="protein sequence ID" value="GBM13989.1"/>
    <property type="molecule type" value="Genomic_DNA"/>
</dbReference>
<comment type="caution">
    <text evidence="1">The sequence shown here is derived from an EMBL/GenBank/DDBJ whole genome shotgun (WGS) entry which is preliminary data.</text>
</comment>
<protein>
    <submittedName>
        <fullName evidence="1">Uncharacterized protein</fullName>
    </submittedName>
</protein>
<keyword evidence="2" id="KW-1185">Reference proteome</keyword>
<reference evidence="1 2" key="1">
    <citation type="journal article" date="2019" name="Sci. Rep.">
        <title>Orb-weaving spider Araneus ventricosus genome elucidates the spidroin gene catalogue.</title>
        <authorList>
            <person name="Kono N."/>
            <person name="Nakamura H."/>
            <person name="Ohtoshi R."/>
            <person name="Moran D.A.P."/>
            <person name="Shinohara A."/>
            <person name="Yoshida Y."/>
            <person name="Fujiwara M."/>
            <person name="Mori M."/>
            <person name="Tomita M."/>
            <person name="Arakawa K."/>
        </authorList>
    </citation>
    <scope>NUCLEOTIDE SEQUENCE [LARGE SCALE GENOMIC DNA]</scope>
</reference>
<feature type="non-terminal residue" evidence="1">
    <location>
        <position position="1"/>
    </location>
</feature>
<name>A0A4Y2DCL4_ARAVE</name>
<accession>A0A4Y2DCL4</accession>
<evidence type="ECO:0000313" key="2">
    <source>
        <dbReference type="Proteomes" id="UP000499080"/>
    </source>
</evidence>
<gene>
    <name evidence="1" type="ORF">AVEN_166181_1</name>
</gene>
<evidence type="ECO:0000313" key="1">
    <source>
        <dbReference type="EMBL" id="GBM13989.1"/>
    </source>
</evidence>
<organism evidence="1 2">
    <name type="scientific">Araneus ventricosus</name>
    <name type="common">Orbweaver spider</name>
    <name type="synonym">Epeira ventricosa</name>
    <dbReference type="NCBI Taxonomy" id="182803"/>
    <lineage>
        <taxon>Eukaryota</taxon>
        <taxon>Metazoa</taxon>
        <taxon>Ecdysozoa</taxon>
        <taxon>Arthropoda</taxon>
        <taxon>Chelicerata</taxon>
        <taxon>Arachnida</taxon>
        <taxon>Araneae</taxon>
        <taxon>Araneomorphae</taxon>
        <taxon>Entelegynae</taxon>
        <taxon>Araneoidea</taxon>
        <taxon>Araneidae</taxon>
        <taxon>Araneus</taxon>
    </lineage>
</organism>
<dbReference type="AlphaFoldDB" id="A0A4Y2DCL4"/>
<dbReference type="Proteomes" id="UP000499080">
    <property type="component" value="Unassembled WGS sequence"/>
</dbReference>